<dbReference type="InterPro" id="IPR036318">
    <property type="entry name" value="FAD-bd_PCMH-like_sf"/>
</dbReference>
<dbReference type="InterPro" id="IPR016166">
    <property type="entry name" value="FAD-bd_PCMH"/>
</dbReference>
<dbReference type="InterPro" id="IPR010031">
    <property type="entry name" value="FAD_lactone_oxidase-like"/>
</dbReference>
<comment type="caution">
    <text evidence="4">The sequence shown here is derived from an EMBL/GenBank/DDBJ whole genome shotgun (WGS) entry which is preliminary data.</text>
</comment>
<dbReference type="InterPro" id="IPR006094">
    <property type="entry name" value="Oxid_FAD_bind_N"/>
</dbReference>
<dbReference type="Gene3D" id="3.30.465.10">
    <property type="match status" value="1"/>
</dbReference>
<keyword evidence="5" id="KW-1185">Reference proteome</keyword>
<evidence type="ECO:0000256" key="1">
    <source>
        <dbReference type="ARBA" id="ARBA00023002"/>
    </source>
</evidence>
<name>A0A1Z5JSN9_FISSO</name>
<dbReference type="GO" id="GO:0003885">
    <property type="term" value="F:D-arabinono-1,4-lactone oxidase activity"/>
    <property type="evidence" value="ECO:0007669"/>
    <property type="project" value="InterPro"/>
</dbReference>
<gene>
    <name evidence="4" type="ORF">FisN_5Hh430</name>
</gene>
<dbReference type="Pfam" id="PF01565">
    <property type="entry name" value="FAD_binding_4"/>
    <property type="match status" value="1"/>
</dbReference>
<feature type="domain" description="FAD-binding PCMH-type" evidence="3">
    <location>
        <begin position="60"/>
        <end position="261"/>
    </location>
</feature>
<evidence type="ECO:0000313" key="5">
    <source>
        <dbReference type="Proteomes" id="UP000198406"/>
    </source>
</evidence>
<dbReference type="Proteomes" id="UP000198406">
    <property type="component" value="Unassembled WGS sequence"/>
</dbReference>
<dbReference type="AlphaFoldDB" id="A0A1Z5JSN9"/>
<proteinExistence type="predicted"/>
<organism evidence="4 5">
    <name type="scientific">Fistulifera solaris</name>
    <name type="common">Oleaginous diatom</name>
    <dbReference type="NCBI Taxonomy" id="1519565"/>
    <lineage>
        <taxon>Eukaryota</taxon>
        <taxon>Sar</taxon>
        <taxon>Stramenopiles</taxon>
        <taxon>Ochrophyta</taxon>
        <taxon>Bacillariophyta</taxon>
        <taxon>Bacillariophyceae</taxon>
        <taxon>Bacillariophycidae</taxon>
        <taxon>Naviculales</taxon>
        <taxon>Naviculaceae</taxon>
        <taxon>Fistulifera</taxon>
    </lineage>
</organism>
<dbReference type="InParanoid" id="A0A1Z5JSN9"/>
<evidence type="ECO:0000313" key="4">
    <source>
        <dbReference type="EMBL" id="GAX17045.1"/>
    </source>
</evidence>
<dbReference type="OrthoDB" id="73644at2759"/>
<sequence length="560" mass="62252">MLRSTFLCALCFTSLSAAQRDLFYRDPDAVHALACKPDEDQCYINWHKSINVGGKVETLLAPNNTDSTDFSSGLAALRQIVDQVASEGRRIKAFGSTWSLSNVAYTEEVMINSQGLTYCKVGIDDESHVTAAFKDIRNRLAIVQAGMMVRDVHQALKVKNLALSTTGAGDGQRFAGAISTGTHGSALHYGAMQEFVRALHIVIPGEHVLLQRSTDPVITDAFGVWMDGTRVISDDTLFDAAVVSFGSFGIIHALIIEAEPLYELKFQSKQFNYGQVRPVLQSLDPSSLGFKGIGSEMPFHFEIAINPYRRNQDGCFVRLFEKVTLSNEEFRVQQESGMLDAYDPEDTDLFEAVGQAFKPAMGLLPTPLLRRLVFGRGVQFALRRVFQTKARREQGQTKKPYEWFTFKGAHDPATKSPVPGTGLEIGVPVDRVVEAIELIFAIVDSDPLAAPIAIRFIKKSRATLAFTKYDLTASIEISGPYDRGAFRRQIKTRNQIFETLAANGLPHTYHWGQNFPVNDEWVRNAFEADVDVWKDARSNFLGDSIDIFSNDLLEQIGLYP</sequence>
<dbReference type="PANTHER" id="PTHR43762:SF1">
    <property type="entry name" value="D-ARABINONO-1,4-LACTONE OXIDASE"/>
    <property type="match status" value="1"/>
</dbReference>
<dbReference type="InterPro" id="IPR007173">
    <property type="entry name" value="ALO_C"/>
</dbReference>
<dbReference type="SUPFAM" id="SSF56176">
    <property type="entry name" value="FAD-binding/transporter-associated domain-like"/>
    <property type="match status" value="1"/>
</dbReference>
<keyword evidence="1" id="KW-0560">Oxidoreductase</keyword>
<dbReference type="EMBL" id="BDSP01000111">
    <property type="protein sequence ID" value="GAX17045.1"/>
    <property type="molecule type" value="Genomic_DNA"/>
</dbReference>
<evidence type="ECO:0000259" key="3">
    <source>
        <dbReference type="PROSITE" id="PS51387"/>
    </source>
</evidence>
<dbReference type="PROSITE" id="PS51387">
    <property type="entry name" value="FAD_PCMH"/>
    <property type="match status" value="1"/>
</dbReference>
<protein>
    <recommendedName>
        <fullName evidence="3">FAD-binding PCMH-type domain-containing protein</fullName>
    </recommendedName>
</protein>
<dbReference type="Pfam" id="PF04030">
    <property type="entry name" value="ALO"/>
    <property type="match status" value="1"/>
</dbReference>
<feature type="chain" id="PRO_5013232848" description="FAD-binding PCMH-type domain-containing protein" evidence="2">
    <location>
        <begin position="19"/>
        <end position="560"/>
    </location>
</feature>
<reference evidence="4 5" key="1">
    <citation type="journal article" date="2015" name="Plant Cell">
        <title>Oil accumulation by the oleaginous diatom Fistulifera solaris as revealed by the genome and transcriptome.</title>
        <authorList>
            <person name="Tanaka T."/>
            <person name="Maeda Y."/>
            <person name="Veluchamy A."/>
            <person name="Tanaka M."/>
            <person name="Abida H."/>
            <person name="Marechal E."/>
            <person name="Bowler C."/>
            <person name="Muto M."/>
            <person name="Sunaga Y."/>
            <person name="Tanaka M."/>
            <person name="Yoshino T."/>
            <person name="Taniguchi T."/>
            <person name="Fukuda Y."/>
            <person name="Nemoto M."/>
            <person name="Matsumoto M."/>
            <person name="Wong P.S."/>
            <person name="Aburatani S."/>
            <person name="Fujibuchi W."/>
        </authorList>
    </citation>
    <scope>NUCLEOTIDE SEQUENCE [LARGE SCALE GENOMIC DNA]</scope>
    <source>
        <strain evidence="4 5">JPCC DA0580</strain>
    </source>
</reference>
<accession>A0A1Z5JSN9</accession>
<evidence type="ECO:0000256" key="2">
    <source>
        <dbReference type="SAM" id="SignalP"/>
    </source>
</evidence>
<dbReference type="GO" id="GO:0016020">
    <property type="term" value="C:membrane"/>
    <property type="evidence" value="ECO:0007669"/>
    <property type="project" value="InterPro"/>
</dbReference>
<feature type="signal peptide" evidence="2">
    <location>
        <begin position="1"/>
        <end position="18"/>
    </location>
</feature>
<dbReference type="GO" id="GO:0071949">
    <property type="term" value="F:FAD binding"/>
    <property type="evidence" value="ECO:0007669"/>
    <property type="project" value="InterPro"/>
</dbReference>
<dbReference type="InterPro" id="IPR016169">
    <property type="entry name" value="FAD-bd_PCMH_sub2"/>
</dbReference>
<dbReference type="PANTHER" id="PTHR43762">
    <property type="entry name" value="L-GULONOLACTONE OXIDASE"/>
    <property type="match status" value="1"/>
</dbReference>
<keyword evidence="2" id="KW-0732">Signal</keyword>